<evidence type="ECO:0000256" key="1">
    <source>
        <dbReference type="SAM" id="Phobius"/>
    </source>
</evidence>
<sequence>MDGMDLKDLKWSVEIIFMWLTLLNENSLVGLGISLVSHALIPLLSYCGSKKILQIMSLLD</sequence>
<dbReference type="Proteomes" id="UP000593579">
    <property type="component" value="Unassembled WGS sequence"/>
</dbReference>
<organism evidence="2 3">
    <name type="scientific">Gossypium gossypioides</name>
    <name type="common">Mexican cotton</name>
    <name type="synonym">Selera gossypioides</name>
    <dbReference type="NCBI Taxonomy" id="34282"/>
    <lineage>
        <taxon>Eukaryota</taxon>
        <taxon>Viridiplantae</taxon>
        <taxon>Streptophyta</taxon>
        <taxon>Embryophyta</taxon>
        <taxon>Tracheophyta</taxon>
        <taxon>Spermatophyta</taxon>
        <taxon>Magnoliopsida</taxon>
        <taxon>eudicotyledons</taxon>
        <taxon>Gunneridae</taxon>
        <taxon>Pentapetalae</taxon>
        <taxon>rosids</taxon>
        <taxon>malvids</taxon>
        <taxon>Malvales</taxon>
        <taxon>Malvaceae</taxon>
        <taxon>Malvoideae</taxon>
        <taxon>Gossypium</taxon>
    </lineage>
</organism>
<keyword evidence="1" id="KW-0812">Transmembrane</keyword>
<feature type="non-terminal residue" evidence="2">
    <location>
        <position position="1"/>
    </location>
</feature>
<evidence type="ECO:0000313" key="3">
    <source>
        <dbReference type="Proteomes" id="UP000593579"/>
    </source>
</evidence>
<proteinExistence type="predicted"/>
<accession>A0A7J9BR58</accession>
<keyword evidence="1" id="KW-1133">Transmembrane helix</keyword>
<protein>
    <submittedName>
        <fullName evidence="2">Uncharacterized protein</fullName>
    </submittedName>
</protein>
<name>A0A7J9BR58_GOSGO</name>
<reference evidence="2 3" key="1">
    <citation type="journal article" date="2019" name="Genome Biol. Evol.">
        <title>Insights into the evolution of the New World diploid cottons (Gossypium, subgenus Houzingenia) based on genome sequencing.</title>
        <authorList>
            <person name="Grover C.E."/>
            <person name="Arick M.A. 2nd"/>
            <person name="Thrash A."/>
            <person name="Conover J.L."/>
            <person name="Sanders W.S."/>
            <person name="Peterson D.G."/>
            <person name="Frelichowski J.E."/>
            <person name="Scheffler J.A."/>
            <person name="Scheffler B.E."/>
            <person name="Wendel J.F."/>
        </authorList>
    </citation>
    <scope>NUCLEOTIDE SEQUENCE [LARGE SCALE GENOMIC DNA]</scope>
    <source>
        <strain evidence="2">5</strain>
        <tissue evidence="2">Leaf</tissue>
    </source>
</reference>
<keyword evidence="3" id="KW-1185">Reference proteome</keyword>
<dbReference type="AlphaFoldDB" id="A0A7J9BR58"/>
<feature type="transmembrane region" description="Helical" evidence="1">
    <location>
        <begin position="28"/>
        <end position="47"/>
    </location>
</feature>
<evidence type="ECO:0000313" key="2">
    <source>
        <dbReference type="EMBL" id="MBA0738672.1"/>
    </source>
</evidence>
<comment type="caution">
    <text evidence="2">The sequence shown here is derived from an EMBL/GenBank/DDBJ whole genome shotgun (WGS) entry which is preliminary data.</text>
</comment>
<keyword evidence="1" id="KW-0472">Membrane</keyword>
<gene>
    <name evidence="2" type="ORF">Gogos_012002</name>
</gene>
<dbReference type="EMBL" id="JABEZY010000005">
    <property type="protein sequence ID" value="MBA0738672.1"/>
    <property type="molecule type" value="Genomic_DNA"/>
</dbReference>